<evidence type="ECO:0000313" key="1">
    <source>
        <dbReference type="EMBL" id="SOR31574.1"/>
    </source>
</evidence>
<dbReference type="Proteomes" id="UP000233769">
    <property type="component" value="Chromosome tk0001"/>
</dbReference>
<reference evidence="2" key="1">
    <citation type="submission" date="2017-10" db="EMBL/GenBank/DDBJ databases">
        <authorList>
            <person name="Regsiter A."/>
            <person name="William W."/>
        </authorList>
    </citation>
    <scope>NUCLEOTIDE SEQUENCE [LARGE SCALE GENOMIC DNA]</scope>
</reference>
<protein>
    <submittedName>
        <fullName evidence="1">Uncharacterized protein</fullName>
    </submittedName>
</protein>
<organism evidence="1 2">
    <name type="scientific">Methylorubrum extorquens</name>
    <name type="common">Methylobacterium dichloromethanicum</name>
    <name type="synonym">Methylobacterium extorquens</name>
    <dbReference type="NCBI Taxonomy" id="408"/>
    <lineage>
        <taxon>Bacteria</taxon>
        <taxon>Pseudomonadati</taxon>
        <taxon>Pseudomonadota</taxon>
        <taxon>Alphaproteobacteria</taxon>
        <taxon>Hyphomicrobiales</taxon>
        <taxon>Methylobacteriaceae</taxon>
        <taxon>Methylorubrum</taxon>
    </lineage>
</organism>
<dbReference type="AlphaFoldDB" id="A0A2N9AW82"/>
<name>A0A2N9AW82_METEX</name>
<proteinExistence type="predicted"/>
<accession>A0A2N9AW82</accession>
<evidence type="ECO:0000313" key="2">
    <source>
        <dbReference type="Proteomes" id="UP000233769"/>
    </source>
</evidence>
<gene>
    <name evidence="1" type="ORF">TK0001_4989</name>
</gene>
<dbReference type="EMBL" id="LT962688">
    <property type="protein sequence ID" value="SOR31574.1"/>
    <property type="molecule type" value="Genomic_DNA"/>
</dbReference>
<sequence length="23" mass="2459">MDQAFALFVIGRALLVSAQSIHA</sequence>